<feature type="compositionally biased region" description="Basic and acidic residues" evidence="1">
    <location>
        <begin position="162"/>
        <end position="190"/>
    </location>
</feature>
<feature type="region of interest" description="Disordered" evidence="1">
    <location>
        <begin position="125"/>
        <end position="212"/>
    </location>
</feature>
<feature type="compositionally biased region" description="Basic and acidic residues" evidence="1">
    <location>
        <begin position="797"/>
        <end position="818"/>
    </location>
</feature>
<organism evidence="2 3">
    <name type="scientific">Polychaeton citri CBS 116435</name>
    <dbReference type="NCBI Taxonomy" id="1314669"/>
    <lineage>
        <taxon>Eukaryota</taxon>
        <taxon>Fungi</taxon>
        <taxon>Dikarya</taxon>
        <taxon>Ascomycota</taxon>
        <taxon>Pezizomycotina</taxon>
        <taxon>Dothideomycetes</taxon>
        <taxon>Dothideomycetidae</taxon>
        <taxon>Capnodiales</taxon>
        <taxon>Capnodiaceae</taxon>
        <taxon>Polychaeton</taxon>
    </lineage>
</organism>
<evidence type="ECO:0000313" key="2">
    <source>
        <dbReference type="EMBL" id="KAF2725148.1"/>
    </source>
</evidence>
<gene>
    <name evidence="2" type="ORF">K431DRAFT_98367</name>
</gene>
<feature type="region of interest" description="Disordered" evidence="1">
    <location>
        <begin position="239"/>
        <end position="283"/>
    </location>
</feature>
<feature type="compositionally biased region" description="Polar residues" evidence="1">
    <location>
        <begin position="16"/>
        <end position="31"/>
    </location>
</feature>
<evidence type="ECO:0000256" key="1">
    <source>
        <dbReference type="SAM" id="MobiDB-lite"/>
    </source>
</evidence>
<feature type="region of interest" description="Disordered" evidence="1">
    <location>
        <begin position="1"/>
        <end position="35"/>
    </location>
</feature>
<proteinExistence type="predicted"/>
<feature type="compositionally biased region" description="Polar residues" evidence="1">
    <location>
        <begin position="733"/>
        <end position="758"/>
    </location>
</feature>
<comment type="caution">
    <text evidence="2">The sequence shown here is derived from an EMBL/GenBank/DDBJ whole genome shotgun (WGS) entry which is preliminary data.</text>
</comment>
<feature type="compositionally biased region" description="Polar residues" evidence="1">
    <location>
        <begin position="835"/>
        <end position="851"/>
    </location>
</feature>
<feature type="compositionally biased region" description="Basic and acidic residues" evidence="1">
    <location>
        <begin position="494"/>
        <end position="506"/>
    </location>
</feature>
<feature type="compositionally biased region" description="Polar residues" evidence="1">
    <location>
        <begin position="386"/>
        <end position="399"/>
    </location>
</feature>
<feature type="compositionally biased region" description="Polar residues" evidence="1">
    <location>
        <begin position="901"/>
        <end position="926"/>
    </location>
</feature>
<dbReference type="OrthoDB" id="3899138at2759"/>
<feature type="compositionally biased region" description="Basic and acidic residues" evidence="1">
    <location>
        <begin position="248"/>
        <end position="271"/>
    </location>
</feature>
<feature type="region of interest" description="Disordered" evidence="1">
    <location>
        <begin position="386"/>
        <end position="448"/>
    </location>
</feature>
<evidence type="ECO:0000313" key="3">
    <source>
        <dbReference type="Proteomes" id="UP000799441"/>
    </source>
</evidence>
<dbReference type="EMBL" id="MU003768">
    <property type="protein sequence ID" value="KAF2725148.1"/>
    <property type="molecule type" value="Genomic_DNA"/>
</dbReference>
<feature type="compositionally biased region" description="Basic residues" evidence="1">
    <location>
        <begin position="824"/>
        <end position="834"/>
    </location>
</feature>
<keyword evidence="3" id="KW-1185">Reference proteome</keyword>
<feature type="compositionally biased region" description="Basic and acidic residues" evidence="1">
    <location>
        <begin position="414"/>
        <end position="438"/>
    </location>
</feature>
<feature type="region of interest" description="Disordered" evidence="1">
    <location>
        <begin position="486"/>
        <end position="508"/>
    </location>
</feature>
<feature type="compositionally biased region" description="Polar residues" evidence="1">
    <location>
        <begin position="439"/>
        <end position="448"/>
    </location>
</feature>
<name>A0A9P4QDB5_9PEZI</name>
<accession>A0A9P4QDB5</accession>
<feature type="compositionally biased region" description="Polar residues" evidence="1">
    <location>
        <begin position="135"/>
        <end position="152"/>
    </location>
</feature>
<dbReference type="Proteomes" id="UP000799441">
    <property type="component" value="Unassembled WGS sequence"/>
</dbReference>
<feature type="region of interest" description="Disordered" evidence="1">
    <location>
        <begin position="630"/>
        <end position="667"/>
    </location>
</feature>
<feature type="region of interest" description="Disordered" evidence="1">
    <location>
        <begin position="733"/>
        <end position="851"/>
    </location>
</feature>
<feature type="region of interest" description="Disordered" evidence="1">
    <location>
        <begin position="884"/>
        <end position="927"/>
    </location>
</feature>
<reference evidence="2" key="1">
    <citation type="journal article" date="2020" name="Stud. Mycol.">
        <title>101 Dothideomycetes genomes: a test case for predicting lifestyles and emergence of pathogens.</title>
        <authorList>
            <person name="Haridas S."/>
            <person name="Albert R."/>
            <person name="Binder M."/>
            <person name="Bloem J."/>
            <person name="Labutti K."/>
            <person name="Salamov A."/>
            <person name="Andreopoulos B."/>
            <person name="Baker S."/>
            <person name="Barry K."/>
            <person name="Bills G."/>
            <person name="Bluhm B."/>
            <person name="Cannon C."/>
            <person name="Castanera R."/>
            <person name="Culley D."/>
            <person name="Daum C."/>
            <person name="Ezra D."/>
            <person name="Gonzalez J."/>
            <person name="Henrissat B."/>
            <person name="Kuo A."/>
            <person name="Liang C."/>
            <person name="Lipzen A."/>
            <person name="Lutzoni F."/>
            <person name="Magnuson J."/>
            <person name="Mondo S."/>
            <person name="Nolan M."/>
            <person name="Ohm R."/>
            <person name="Pangilinan J."/>
            <person name="Park H.-J."/>
            <person name="Ramirez L."/>
            <person name="Alfaro M."/>
            <person name="Sun H."/>
            <person name="Tritt A."/>
            <person name="Yoshinaga Y."/>
            <person name="Zwiers L.-H."/>
            <person name="Turgeon B."/>
            <person name="Goodwin S."/>
            <person name="Spatafora J."/>
            <person name="Crous P."/>
            <person name="Grigoriev I."/>
        </authorList>
    </citation>
    <scope>NUCLEOTIDE SEQUENCE</scope>
    <source>
        <strain evidence="2">CBS 116435</strain>
    </source>
</reference>
<feature type="compositionally biased region" description="Basic and acidic residues" evidence="1">
    <location>
        <begin position="637"/>
        <end position="667"/>
    </location>
</feature>
<protein>
    <submittedName>
        <fullName evidence="2">Uncharacterized protein</fullName>
    </submittedName>
</protein>
<dbReference type="AlphaFoldDB" id="A0A9P4QDB5"/>
<feature type="compositionally biased region" description="Polar residues" evidence="1">
    <location>
        <begin position="772"/>
        <end position="796"/>
    </location>
</feature>
<sequence>MASSWPGSGIDGTFVPTVQGSSVSTSTNQKEACSPWYNGPRQGKWYARPTSGSFIDDQEVLASSTIASTAQVTGGYYRLKSPSFAKSLTETLVDATTNDRIRDAKRNNVPTVRNNQETVACIYDKLTRSPKRQQARQQPSRLNPSNIPNSNVAKRRVLACQIRDDQRRADSRQMLKKEHRSEARGKRLDSLENPDANLRSTELQPPVPELTLPKAPMIASGRRALRGIRIVGQDGRETFTELPGLWPSKKDGEKHTSKRSEQNVRPNERPKSQTITQESPMIQGFAIPRTRFSAKSDARRELKYRIPSNTLPSLKRQELALEGPSPTSHRSKYTVNGSRVALDSVHDGARARERRSITKYKRRERLVEDGQQCNDDRQPTQAILSAGSDTSSIPKSTAMVSDPDIGRAPASLRQKSETTSYDHRGDVSKTSINKHDSQVSHSTIDPGTTVSCRLDRGWSKQSTYSDRSYLVGSIESLKEKLSNSSQRYAHLSSRPHESSETKEHSFTRMADLEYSDDACLTLRGSKVMTSDGTQCDAAMAEDLPRRYSRHRPDTSNEHNPRLFAGHGWISPHPLSDIEGGKVQSEVTLSVGNESSHDKVKLSFDEWQKTKSSERSLTSGWERSLRQKALHASAVNGPKDRTASFHTSKTEAAARESPSRYESEESRARRFVEESSYYEALWQHSQPQHMKRDDVCDVEAGRQATLGDRVSTMESSTCMPLYQSKVRQSRYSNQFQPNGSQLTYQPPTVESAQSSQDTWTELHRPHLVPPTQPASVPSKFSRTSNTFGRSKSLYTSPKSEEQLSPHVDTEQPSYHEHIYSQRQCSHGKRLYRSKAHNQSPASDTGNCVSHHSPSNTCGYLQMVYRPPTPVLLPMRDVADYMSRMPWDGASGGGPSSKHQHKYTTTPSQFPLEQTPTTQPSATNTYGMSSLDRAEKGHGIFGQLQ</sequence>